<proteinExistence type="predicted"/>
<evidence type="ECO:0000259" key="1">
    <source>
        <dbReference type="Pfam" id="PF20578"/>
    </source>
</evidence>
<name>A0A9D2PZA9_9MICO</name>
<dbReference type="InterPro" id="IPR046780">
    <property type="entry name" value="aBig_2"/>
</dbReference>
<sequence>APSPSSDLDAIELPGRTSENLPLVAEGTVEGAQIVWESSDPAVITPTDPDHAAPEVGMDDPFAGAGVLTRPAYGQGDAEVTLTATASLGERTETREYAVTVAEMPRTAPDAGYAAAYFRSDDDERIYAAATTENDVFTFEEVNGGAPVVSNEADTTGHRDPYILRSHDGDRYYMIATDLCIGCGTSWGEAQSNGSLKVNVWESTDMVHWERTNGDENGAIPVNQPEAGMTWAPEAYWDDDLQSYVLFFASRLYDDADHTSGDGHAQMFAVLTRDFTTFTSPPSSWQNTGHARIDSTVQKIGEHYYRFTKNEAGDAADGLELGKDIFLERSRVLTAPTSASDWDADPQTSWQLVDTAMTTPVTGHAGEGPQILALNEGDPHNTPDGDGYVLLVDNYSAGGYRAFVTTGEEIAASRQDHRLSQQDGWEPRTDGLPESPRHGAFVSAPQQVLDAMHGWQEVEAVPSTTELAVESGTATATVTAEDGGDVAGSVVFSAEGWSRTAQLAGGTASVTVPEGVGALTASYEGYRDELVEPSQSEPVDVGDGPAITASAAARCVAGTVMLAVTVANRSEEPVTASITTSFGQKPEMTLQPGRSTTATFSTRTAETAAGDVRVSAEGEETIASYPAASCR</sequence>
<accession>A0A9D2PZA9</accession>
<dbReference type="EMBL" id="DWWC01000135">
    <property type="protein sequence ID" value="HJC69451.1"/>
    <property type="molecule type" value="Genomic_DNA"/>
</dbReference>
<protein>
    <recommendedName>
        <fullName evidence="1">Atrophied bacterial Ig domain-containing protein</fullName>
    </recommendedName>
</protein>
<organism evidence="2 3">
    <name type="scientific">Candidatus Brachybacterium intestinipullorum</name>
    <dbReference type="NCBI Taxonomy" id="2838512"/>
    <lineage>
        <taxon>Bacteria</taxon>
        <taxon>Bacillati</taxon>
        <taxon>Actinomycetota</taxon>
        <taxon>Actinomycetes</taxon>
        <taxon>Micrococcales</taxon>
        <taxon>Dermabacteraceae</taxon>
        <taxon>Brachybacterium</taxon>
    </lineage>
</organism>
<reference evidence="2" key="2">
    <citation type="submission" date="2021-04" db="EMBL/GenBank/DDBJ databases">
        <authorList>
            <person name="Gilroy R."/>
        </authorList>
    </citation>
    <scope>NUCLEOTIDE SEQUENCE</scope>
    <source>
        <strain evidence="2">CHK130-7132</strain>
    </source>
</reference>
<dbReference type="PANTHER" id="PTHR43301">
    <property type="entry name" value="ARABINAN ENDO-1,5-ALPHA-L-ARABINOSIDASE"/>
    <property type="match status" value="1"/>
</dbReference>
<evidence type="ECO:0000313" key="2">
    <source>
        <dbReference type="EMBL" id="HJC69451.1"/>
    </source>
</evidence>
<reference evidence="2" key="1">
    <citation type="journal article" date="2021" name="PeerJ">
        <title>Extensive microbial diversity within the chicken gut microbiome revealed by metagenomics and culture.</title>
        <authorList>
            <person name="Gilroy R."/>
            <person name="Ravi A."/>
            <person name="Getino M."/>
            <person name="Pursley I."/>
            <person name="Horton D.L."/>
            <person name="Alikhan N.F."/>
            <person name="Baker D."/>
            <person name="Gharbi K."/>
            <person name="Hall N."/>
            <person name="Watson M."/>
            <person name="Adriaenssens E.M."/>
            <person name="Foster-Nyarko E."/>
            <person name="Jarju S."/>
            <person name="Secka A."/>
            <person name="Antonio M."/>
            <person name="Oren A."/>
            <person name="Chaudhuri R.R."/>
            <person name="La Ragione R."/>
            <person name="Hildebrand F."/>
            <person name="Pallen M.J."/>
        </authorList>
    </citation>
    <scope>NUCLEOTIDE SEQUENCE</scope>
    <source>
        <strain evidence="2">CHK130-7132</strain>
    </source>
</reference>
<dbReference type="CDD" id="cd08983">
    <property type="entry name" value="GH43_Bt3655-like"/>
    <property type="match status" value="1"/>
</dbReference>
<comment type="caution">
    <text evidence="2">The sequence shown here is derived from an EMBL/GenBank/DDBJ whole genome shotgun (WGS) entry which is preliminary data.</text>
</comment>
<dbReference type="InterPro" id="IPR050727">
    <property type="entry name" value="GH43_arabinanases"/>
</dbReference>
<dbReference type="Pfam" id="PF20578">
    <property type="entry name" value="aBig_2"/>
    <property type="match status" value="1"/>
</dbReference>
<gene>
    <name evidence="2" type="ORF">H9932_07200</name>
</gene>
<dbReference type="Proteomes" id="UP000823854">
    <property type="component" value="Unassembled WGS sequence"/>
</dbReference>
<feature type="non-terminal residue" evidence="2">
    <location>
        <position position="1"/>
    </location>
</feature>
<feature type="domain" description="Atrophied bacterial Ig" evidence="1">
    <location>
        <begin position="18"/>
        <end position="103"/>
    </location>
</feature>
<dbReference type="AlphaFoldDB" id="A0A9D2PZA9"/>
<dbReference type="Gene3D" id="2.115.10.20">
    <property type="entry name" value="Glycosyl hydrolase domain, family 43"/>
    <property type="match status" value="1"/>
</dbReference>
<dbReference type="SUPFAM" id="SSF75005">
    <property type="entry name" value="Arabinanase/levansucrase/invertase"/>
    <property type="match status" value="1"/>
</dbReference>
<evidence type="ECO:0000313" key="3">
    <source>
        <dbReference type="Proteomes" id="UP000823854"/>
    </source>
</evidence>
<dbReference type="PANTHER" id="PTHR43301:SF3">
    <property type="entry name" value="ARABINAN ENDO-1,5-ALPHA-L-ARABINOSIDASE A-RELATED"/>
    <property type="match status" value="1"/>
</dbReference>
<dbReference type="InterPro" id="IPR023296">
    <property type="entry name" value="Glyco_hydro_beta-prop_sf"/>
</dbReference>